<evidence type="ECO:0000313" key="5">
    <source>
        <dbReference type="EMBL" id="RCI04932.1"/>
    </source>
</evidence>
<dbReference type="Proteomes" id="UP000253551">
    <property type="component" value="Unassembled WGS sequence"/>
</dbReference>
<dbReference type="OrthoDB" id="191315at2759"/>
<keyword evidence="1 2" id="KW-0456">Lyase</keyword>
<dbReference type="PIRSF" id="PIRSF001365">
    <property type="entry name" value="DHDPS"/>
    <property type="match status" value="1"/>
</dbReference>
<evidence type="ECO:0008006" key="7">
    <source>
        <dbReference type="Google" id="ProtNLM"/>
    </source>
</evidence>
<dbReference type="InterPro" id="IPR013785">
    <property type="entry name" value="Aldolase_TIM"/>
</dbReference>
<dbReference type="PRINTS" id="PR00146">
    <property type="entry name" value="DHPICSNTHASE"/>
</dbReference>
<sequence length="313" mass="33874">MTSLGRGVFVPVPTFFKENEDLDLEAFDQHIKFLSNSGIAGVVVLGSMGEAVTLSEAERAEVIKQCTASVKKYNPNLKVIAGTSAQSAKTTIAYIEQAASCGAGYALILPPSFYRGAINDDALIYFYTKVADHSPLPIIIYNYPGVCQGVDISVDVLARLSKHKNIIGVKGTEGNVGKMANLANKTNPNEVTLLAGSTDFFLPELLIGAVGLIPGSGNVFPSLCVEVQKLYESGKLEEAIQLQRKLVEADDALCRWHGIPGTKSFLQSRLGYGQGIVRNPLQKASETNAQSIEKAVDEAWALEKKYHQFEYVK</sequence>
<evidence type="ECO:0000256" key="2">
    <source>
        <dbReference type="PIRNR" id="PIRNR001365"/>
    </source>
</evidence>
<dbReference type="InterPro" id="IPR002220">
    <property type="entry name" value="DapA-like"/>
</dbReference>
<dbReference type="AlphaFoldDB" id="A0A367KSV4"/>
<feature type="binding site" evidence="4">
    <location>
        <position position="213"/>
    </location>
    <ligand>
        <name>pyruvate</name>
        <dbReference type="ChEBI" id="CHEBI:15361"/>
    </ligand>
</feature>
<comment type="caution">
    <text evidence="5">The sequence shown here is derived from an EMBL/GenBank/DDBJ whole genome shotgun (WGS) entry which is preliminary data.</text>
</comment>
<protein>
    <recommendedName>
        <fullName evidence="7">4-hydroxy-2-oxoglutarate aldolase, mitochondrial</fullName>
    </recommendedName>
</protein>
<evidence type="ECO:0000313" key="6">
    <source>
        <dbReference type="Proteomes" id="UP000253551"/>
    </source>
</evidence>
<dbReference type="GO" id="GO:0008840">
    <property type="term" value="F:4-hydroxy-tetrahydrodipicolinate synthase activity"/>
    <property type="evidence" value="ECO:0007669"/>
    <property type="project" value="TreeGrafter"/>
</dbReference>
<name>A0A367KSV4_RHIST</name>
<evidence type="ECO:0000256" key="3">
    <source>
        <dbReference type="PIRSR" id="PIRSR001365-1"/>
    </source>
</evidence>
<dbReference type="SMART" id="SM01130">
    <property type="entry name" value="DHDPS"/>
    <property type="match status" value="1"/>
</dbReference>
<dbReference type="Pfam" id="PF00701">
    <property type="entry name" value="DHDPS"/>
    <property type="match status" value="1"/>
</dbReference>
<organism evidence="5 6">
    <name type="scientific">Rhizopus stolonifer</name>
    <name type="common">Rhizopus nigricans</name>
    <dbReference type="NCBI Taxonomy" id="4846"/>
    <lineage>
        <taxon>Eukaryota</taxon>
        <taxon>Fungi</taxon>
        <taxon>Fungi incertae sedis</taxon>
        <taxon>Mucoromycota</taxon>
        <taxon>Mucoromycotina</taxon>
        <taxon>Mucoromycetes</taxon>
        <taxon>Mucorales</taxon>
        <taxon>Mucorineae</taxon>
        <taxon>Rhizopodaceae</taxon>
        <taxon>Rhizopus</taxon>
    </lineage>
</organism>
<gene>
    <name evidence="5" type="ORF">CU098_012002</name>
</gene>
<keyword evidence="6" id="KW-1185">Reference proteome</keyword>
<dbReference type="SUPFAM" id="SSF51569">
    <property type="entry name" value="Aldolase"/>
    <property type="match status" value="1"/>
</dbReference>
<proteinExistence type="inferred from homology"/>
<dbReference type="PANTHER" id="PTHR12128:SF66">
    <property type="entry name" value="4-HYDROXY-2-OXOGLUTARATE ALDOLASE, MITOCHONDRIAL"/>
    <property type="match status" value="1"/>
</dbReference>
<reference evidence="5 6" key="1">
    <citation type="journal article" date="2018" name="G3 (Bethesda)">
        <title>Phylogenetic and Phylogenomic Definition of Rhizopus Species.</title>
        <authorList>
            <person name="Gryganskyi A.P."/>
            <person name="Golan J."/>
            <person name="Dolatabadi S."/>
            <person name="Mondo S."/>
            <person name="Robb S."/>
            <person name="Idnurm A."/>
            <person name="Muszewska A."/>
            <person name="Steczkiewicz K."/>
            <person name="Masonjones S."/>
            <person name="Liao H.L."/>
            <person name="Gajdeczka M.T."/>
            <person name="Anike F."/>
            <person name="Vuek A."/>
            <person name="Anishchenko I.M."/>
            <person name="Voigt K."/>
            <person name="de Hoog G.S."/>
            <person name="Smith M.E."/>
            <person name="Heitman J."/>
            <person name="Vilgalys R."/>
            <person name="Stajich J.E."/>
        </authorList>
    </citation>
    <scope>NUCLEOTIDE SEQUENCE [LARGE SCALE GENOMIC DNA]</scope>
    <source>
        <strain evidence="5 6">LSU 92-RS-03</strain>
    </source>
</reference>
<accession>A0A367KSV4</accession>
<dbReference type="PANTHER" id="PTHR12128">
    <property type="entry name" value="DIHYDRODIPICOLINATE SYNTHASE"/>
    <property type="match status" value="1"/>
</dbReference>
<dbReference type="EMBL" id="PJQM01000534">
    <property type="protein sequence ID" value="RCI04932.1"/>
    <property type="molecule type" value="Genomic_DNA"/>
</dbReference>
<dbReference type="STRING" id="4846.A0A367KSV4"/>
<evidence type="ECO:0000256" key="1">
    <source>
        <dbReference type="ARBA" id="ARBA00023239"/>
    </source>
</evidence>
<evidence type="ECO:0000256" key="4">
    <source>
        <dbReference type="PIRSR" id="PIRSR001365-2"/>
    </source>
</evidence>
<dbReference type="CDD" id="cd00408">
    <property type="entry name" value="DHDPS-like"/>
    <property type="match status" value="1"/>
</dbReference>
<feature type="active site" description="Schiff-base intermediate with substrate" evidence="3">
    <location>
        <position position="170"/>
    </location>
</feature>
<dbReference type="Gene3D" id="3.20.20.70">
    <property type="entry name" value="Aldolase class I"/>
    <property type="match status" value="1"/>
</dbReference>
<comment type="similarity">
    <text evidence="2">Belongs to the DapA family.</text>
</comment>
<feature type="active site" description="Proton donor/acceptor" evidence="3">
    <location>
        <position position="141"/>
    </location>
</feature>